<organism evidence="1 2">
    <name type="scientific">Pleurodeles waltl</name>
    <name type="common">Iberian ribbed newt</name>
    <dbReference type="NCBI Taxonomy" id="8319"/>
    <lineage>
        <taxon>Eukaryota</taxon>
        <taxon>Metazoa</taxon>
        <taxon>Chordata</taxon>
        <taxon>Craniata</taxon>
        <taxon>Vertebrata</taxon>
        <taxon>Euteleostomi</taxon>
        <taxon>Amphibia</taxon>
        <taxon>Batrachia</taxon>
        <taxon>Caudata</taxon>
        <taxon>Salamandroidea</taxon>
        <taxon>Salamandridae</taxon>
        <taxon>Pleurodelinae</taxon>
        <taxon>Pleurodeles</taxon>
    </lineage>
</organism>
<dbReference type="Proteomes" id="UP001066276">
    <property type="component" value="Chromosome 7"/>
</dbReference>
<dbReference type="AlphaFoldDB" id="A0AAV7PVD6"/>
<keyword evidence="2" id="KW-1185">Reference proteome</keyword>
<gene>
    <name evidence="1" type="ORF">NDU88_007972</name>
</gene>
<protein>
    <submittedName>
        <fullName evidence="1">Uncharacterized protein</fullName>
    </submittedName>
</protein>
<accession>A0AAV7PVD6</accession>
<reference evidence="1" key="1">
    <citation type="journal article" date="2022" name="bioRxiv">
        <title>Sequencing and chromosome-scale assembly of the giantPleurodeles waltlgenome.</title>
        <authorList>
            <person name="Brown T."/>
            <person name="Elewa A."/>
            <person name="Iarovenko S."/>
            <person name="Subramanian E."/>
            <person name="Araus A.J."/>
            <person name="Petzold A."/>
            <person name="Susuki M."/>
            <person name="Suzuki K.-i.T."/>
            <person name="Hayashi T."/>
            <person name="Toyoda A."/>
            <person name="Oliveira C."/>
            <person name="Osipova E."/>
            <person name="Leigh N.D."/>
            <person name="Simon A."/>
            <person name="Yun M.H."/>
        </authorList>
    </citation>
    <scope>NUCLEOTIDE SEQUENCE</scope>
    <source>
        <strain evidence="1">20211129_DDA</strain>
        <tissue evidence="1">Liver</tissue>
    </source>
</reference>
<name>A0AAV7PVD6_PLEWA</name>
<evidence type="ECO:0000313" key="2">
    <source>
        <dbReference type="Proteomes" id="UP001066276"/>
    </source>
</evidence>
<proteinExistence type="predicted"/>
<evidence type="ECO:0000313" key="1">
    <source>
        <dbReference type="EMBL" id="KAJ1129605.1"/>
    </source>
</evidence>
<sequence>MVVGGGEELAVLLVSQEVGNDEGRSCCPFSLLRTHTVYSLEFQQGVENEVLDSRASGVRPRPKSLHDRQRTLSLAATWIPVQPAFVSGIYNTVYFKNTTSDNGPYTFFKPPQKQQSNMSEICNEDQEKENTFDYGLDTSFKPDECSNAGKFLMRAQKSAGSFQTFANSLEWMRQNYEPYNCTSVNLFMKKPIPFTYSTDYPAIQRCNVENILLRKRTISGNMTVTIYRVPSRTNNVPHKSPTGILHANESIDLPYGLAKQCYRAWNRRQKQKATNINSTIMVYLDFNRKNRVLHYTPTENVLVKEAVDFPYDSAFLVTQDSKNFELHSDTRGNKLETEPTTSVEGADFQDIHNDGMIDPWEENEDEDTPGCFNLGNVFRNMRKYFQKKYTRL</sequence>
<comment type="caution">
    <text evidence="1">The sequence shown here is derived from an EMBL/GenBank/DDBJ whole genome shotgun (WGS) entry which is preliminary data.</text>
</comment>
<dbReference type="EMBL" id="JANPWB010000011">
    <property type="protein sequence ID" value="KAJ1129605.1"/>
    <property type="molecule type" value="Genomic_DNA"/>
</dbReference>